<dbReference type="EMBL" id="AWXA01000011">
    <property type="protein sequence ID" value="ERT61033.1"/>
    <property type="molecule type" value="Genomic_DNA"/>
</dbReference>
<keyword evidence="4" id="KW-1185">Reference proteome</keyword>
<dbReference type="Gene3D" id="3.50.50.60">
    <property type="entry name" value="FAD/NAD(P)-binding domain"/>
    <property type="match status" value="2"/>
</dbReference>
<dbReference type="eggNOG" id="COG0493">
    <property type="taxonomic scope" value="Bacteria"/>
</dbReference>
<evidence type="ECO:0000259" key="2">
    <source>
        <dbReference type="Pfam" id="PF14691"/>
    </source>
</evidence>
<dbReference type="InterPro" id="IPR023753">
    <property type="entry name" value="FAD/NAD-binding_dom"/>
</dbReference>
<name>U7URE8_9FIRM</name>
<gene>
    <name evidence="3" type="ORF">HMPREF1250_0621</name>
</gene>
<proteinExistence type="predicted"/>
<reference evidence="3 4" key="1">
    <citation type="submission" date="2013-09" db="EMBL/GenBank/DDBJ databases">
        <authorList>
            <person name="Durkin A.S."/>
            <person name="Haft D.R."/>
            <person name="McCorrison J."/>
            <person name="Torralba M."/>
            <person name="Gillis M."/>
            <person name="Haft D.H."/>
            <person name="Methe B."/>
            <person name="Sutton G."/>
            <person name="Nelson K.E."/>
        </authorList>
    </citation>
    <scope>NUCLEOTIDE SEQUENCE [LARGE SCALE GENOMIC DNA]</scope>
    <source>
        <strain evidence="3 4">BV3C16-1</strain>
    </source>
</reference>
<dbReference type="SUPFAM" id="SSF46548">
    <property type="entry name" value="alpha-helical ferredoxin"/>
    <property type="match status" value="1"/>
</dbReference>
<dbReference type="GO" id="GO:0016491">
    <property type="term" value="F:oxidoreductase activity"/>
    <property type="evidence" value="ECO:0007669"/>
    <property type="project" value="InterPro"/>
</dbReference>
<dbReference type="PRINTS" id="PR00419">
    <property type="entry name" value="ADXRDTASE"/>
</dbReference>
<dbReference type="Proteomes" id="UP000017090">
    <property type="component" value="Unassembled WGS sequence"/>
</dbReference>
<feature type="domain" description="FAD/NAD(P)-binding" evidence="1">
    <location>
        <begin position="184"/>
        <end position="482"/>
    </location>
</feature>
<organism evidence="3 4">
    <name type="scientific">Megasphaera vaginalis</name>
    <name type="common">ex Srinivasan et al. 2021</name>
    <dbReference type="NCBI Taxonomy" id="1111454"/>
    <lineage>
        <taxon>Bacteria</taxon>
        <taxon>Bacillati</taxon>
        <taxon>Bacillota</taxon>
        <taxon>Negativicutes</taxon>
        <taxon>Veillonellales</taxon>
        <taxon>Veillonellaceae</taxon>
        <taxon>Megasphaera</taxon>
    </lineage>
</organism>
<dbReference type="Pfam" id="PF14691">
    <property type="entry name" value="Fer4_20"/>
    <property type="match status" value="1"/>
</dbReference>
<dbReference type="SUPFAM" id="SSF51971">
    <property type="entry name" value="Nucleotide-binding domain"/>
    <property type="match status" value="2"/>
</dbReference>
<accession>U7URE8</accession>
<dbReference type="AlphaFoldDB" id="U7URE8"/>
<dbReference type="STRING" id="1111454.HMPREF1250_0621"/>
<dbReference type="InterPro" id="IPR028261">
    <property type="entry name" value="DPD_II"/>
</dbReference>
<dbReference type="PANTHER" id="PTHR42783">
    <property type="entry name" value="GLUTAMATE SYNTHASE [NADPH] SMALL CHAIN"/>
    <property type="match status" value="1"/>
</dbReference>
<dbReference type="InterPro" id="IPR009051">
    <property type="entry name" value="Helical_ferredxn"/>
</dbReference>
<protein>
    <submittedName>
        <fullName evidence="3">Pyridine nucleotide-disulfide oxidoreductase</fullName>
    </submittedName>
</protein>
<evidence type="ECO:0000259" key="1">
    <source>
        <dbReference type="Pfam" id="PF07992"/>
    </source>
</evidence>
<evidence type="ECO:0000313" key="4">
    <source>
        <dbReference type="Proteomes" id="UP000017090"/>
    </source>
</evidence>
<feature type="domain" description="Dihydroprymidine dehydrogenase" evidence="2">
    <location>
        <begin position="69"/>
        <end position="169"/>
    </location>
</feature>
<dbReference type="Gene3D" id="1.10.1060.10">
    <property type="entry name" value="Alpha-helical ferredoxin"/>
    <property type="match status" value="1"/>
</dbReference>
<dbReference type="GO" id="GO:0051536">
    <property type="term" value="F:iron-sulfur cluster binding"/>
    <property type="evidence" value="ECO:0007669"/>
    <property type="project" value="InterPro"/>
</dbReference>
<dbReference type="InterPro" id="IPR036188">
    <property type="entry name" value="FAD/NAD-bd_sf"/>
</dbReference>
<dbReference type="Pfam" id="PF07992">
    <property type="entry name" value="Pyr_redox_2"/>
    <property type="match status" value="1"/>
</dbReference>
<dbReference type="PANTHER" id="PTHR42783:SF3">
    <property type="entry name" value="GLUTAMATE SYNTHASE [NADPH] SMALL CHAIN-RELATED"/>
    <property type="match status" value="1"/>
</dbReference>
<sequence>MVPCLSGEGNGCRQAAVAFARVVTAQARPETGSRSLRLKPARRRKDIMIMADTSTNPLASFHDEIMRDHDYTLPEALTEARRCLHCKVPLCRQGCPIENEIPQFIQALAQGNFGTAAEYIYHRNNLPAICGRVCPRENQCEGACVLNRAKKPIQIGKLERFVADLVLDNGLLDGKKKYPAAAAVAIVGSGPAGLAAAYDLRKAGYGVTVFEQASQPGGTIFYGIPTFRLHKEFVVREAAHLEALGVTFVYNTEIGEDKSIDDLFADGFAAVFIAVGTMDSWGLGVKNYTIPGVVDAASFLQKVQEVQLGEAMLADVPIRKGDTVAVIGAGNVAIDAARTALRLQAEVTVVYRRAEKNMKCLPSEYEEAKEEGIHFQFYSDPTAIIGVDTVEGLQYERQEILEDATMVPTGEFGVVKANKVIAAIGNRPQLSAIRTFGVHASDEGYIAVSSEPYANMTDRPGVFAAGDIVHKPQTVVLAMREGKKAAAGIAAYLQRRDSGAESV</sequence>
<comment type="caution">
    <text evidence="3">The sequence shown here is derived from an EMBL/GenBank/DDBJ whole genome shotgun (WGS) entry which is preliminary data.</text>
</comment>
<evidence type="ECO:0000313" key="3">
    <source>
        <dbReference type="EMBL" id="ERT61033.1"/>
    </source>
</evidence>
<dbReference type="PATRIC" id="fig|1111454.3.peg.713"/>